<feature type="compositionally biased region" description="Basic and acidic residues" evidence="1">
    <location>
        <begin position="1"/>
        <end position="10"/>
    </location>
</feature>
<dbReference type="Proteomes" id="UP001178461">
    <property type="component" value="Chromosome 3"/>
</dbReference>
<feature type="region of interest" description="Disordered" evidence="1">
    <location>
        <begin position="1"/>
        <end position="21"/>
    </location>
</feature>
<reference evidence="2" key="1">
    <citation type="submission" date="2022-12" db="EMBL/GenBank/DDBJ databases">
        <authorList>
            <person name="Alioto T."/>
            <person name="Alioto T."/>
            <person name="Gomez Garrido J."/>
        </authorList>
    </citation>
    <scope>NUCLEOTIDE SEQUENCE</scope>
</reference>
<proteinExistence type="predicted"/>
<evidence type="ECO:0000313" key="2">
    <source>
        <dbReference type="EMBL" id="CAI5771395.1"/>
    </source>
</evidence>
<organism evidence="2 3">
    <name type="scientific">Podarcis lilfordi</name>
    <name type="common">Lilford's wall lizard</name>
    <dbReference type="NCBI Taxonomy" id="74358"/>
    <lineage>
        <taxon>Eukaryota</taxon>
        <taxon>Metazoa</taxon>
        <taxon>Chordata</taxon>
        <taxon>Craniata</taxon>
        <taxon>Vertebrata</taxon>
        <taxon>Euteleostomi</taxon>
        <taxon>Lepidosauria</taxon>
        <taxon>Squamata</taxon>
        <taxon>Bifurcata</taxon>
        <taxon>Unidentata</taxon>
        <taxon>Episquamata</taxon>
        <taxon>Laterata</taxon>
        <taxon>Lacertibaenia</taxon>
        <taxon>Lacertidae</taxon>
        <taxon>Podarcis</taxon>
    </lineage>
</organism>
<protein>
    <submittedName>
        <fullName evidence="2">Uncharacterized protein</fullName>
    </submittedName>
</protein>
<accession>A0AA35K4C6</accession>
<dbReference type="AlphaFoldDB" id="A0AA35K4C6"/>
<gene>
    <name evidence="2" type="ORF">PODLI_1B031261</name>
</gene>
<dbReference type="EMBL" id="OX395128">
    <property type="protein sequence ID" value="CAI5771395.1"/>
    <property type="molecule type" value="Genomic_DNA"/>
</dbReference>
<keyword evidence="3" id="KW-1185">Reference proteome</keyword>
<evidence type="ECO:0000256" key="1">
    <source>
        <dbReference type="SAM" id="MobiDB-lite"/>
    </source>
</evidence>
<evidence type="ECO:0000313" key="3">
    <source>
        <dbReference type="Proteomes" id="UP001178461"/>
    </source>
</evidence>
<sequence>MASDDGRQHSEPWSGCGGGQTKHQGYMVPALKRCIDADGYCAIDLCHPGDTFIQRCYRRRPCCRRKDDIEVEVIPGQTAPCQKTFTLYIKASRTASRTFHHLKELNGVFAK</sequence>
<name>A0AA35K4C6_9SAUR</name>